<feature type="transmembrane region" description="Helical" evidence="1">
    <location>
        <begin position="6"/>
        <end position="26"/>
    </location>
</feature>
<reference evidence="3" key="1">
    <citation type="submission" date="2020-11" db="EMBL/GenBank/DDBJ databases">
        <authorList>
            <consortium name="DOE Joint Genome Institute"/>
            <person name="Ahrendt S."/>
            <person name="Riley R."/>
            <person name="Andreopoulos W."/>
            <person name="Labutti K."/>
            <person name="Pangilinan J."/>
            <person name="Ruiz-Duenas F.J."/>
            <person name="Barrasa J.M."/>
            <person name="Sanchez-Garcia M."/>
            <person name="Camarero S."/>
            <person name="Miyauchi S."/>
            <person name="Serrano A."/>
            <person name="Linde D."/>
            <person name="Babiker R."/>
            <person name="Drula E."/>
            <person name="Ayuso-Fernandez I."/>
            <person name="Pacheco R."/>
            <person name="Padilla G."/>
            <person name="Ferreira P."/>
            <person name="Barriuso J."/>
            <person name="Kellner H."/>
            <person name="Castanera R."/>
            <person name="Alfaro M."/>
            <person name="Ramirez L."/>
            <person name="Pisabarro A.G."/>
            <person name="Kuo A."/>
            <person name="Tritt A."/>
            <person name="Lipzen A."/>
            <person name="He G."/>
            <person name="Yan M."/>
            <person name="Ng V."/>
            <person name="Cullen D."/>
            <person name="Martin F."/>
            <person name="Rosso M.-N."/>
            <person name="Henrissat B."/>
            <person name="Hibbett D."/>
            <person name="Martinez A.T."/>
            <person name="Grigoriev I.V."/>
        </authorList>
    </citation>
    <scope>NUCLEOTIDE SEQUENCE</scope>
    <source>
        <strain evidence="3">CIRM-BRFM 674</strain>
    </source>
</reference>
<dbReference type="InterPro" id="IPR045339">
    <property type="entry name" value="DUF6534"/>
</dbReference>
<dbReference type="EMBL" id="MU155156">
    <property type="protein sequence ID" value="KAF9483257.1"/>
    <property type="molecule type" value="Genomic_DNA"/>
</dbReference>
<feature type="transmembrane region" description="Helical" evidence="1">
    <location>
        <begin position="79"/>
        <end position="97"/>
    </location>
</feature>
<evidence type="ECO:0000256" key="1">
    <source>
        <dbReference type="SAM" id="Phobius"/>
    </source>
</evidence>
<feature type="transmembrane region" description="Helical" evidence="1">
    <location>
        <begin position="152"/>
        <end position="172"/>
    </location>
</feature>
<feature type="domain" description="DUF6534" evidence="2">
    <location>
        <begin position="157"/>
        <end position="245"/>
    </location>
</feature>
<evidence type="ECO:0000313" key="4">
    <source>
        <dbReference type="Proteomes" id="UP000807469"/>
    </source>
</evidence>
<dbReference type="PANTHER" id="PTHR40465">
    <property type="entry name" value="CHROMOSOME 1, WHOLE GENOME SHOTGUN SEQUENCE"/>
    <property type="match status" value="1"/>
</dbReference>
<proteinExistence type="predicted"/>
<feature type="transmembrane region" description="Helical" evidence="1">
    <location>
        <begin position="109"/>
        <end position="132"/>
    </location>
</feature>
<dbReference type="Proteomes" id="UP000807469">
    <property type="component" value="Unassembled WGS sequence"/>
</dbReference>
<feature type="transmembrane region" description="Helical" evidence="1">
    <location>
        <begin position="193"/>
        <end position="213"/>
    </location>
</feature>
<keyword evidence="1" id="KW-0472">Membrane</keyword>
<dbReference type="Pfam" id="PF20152">
    <property type="entry name" value="DUF6534"/>
    <property type="match status" value="1"/>
</dbReference>
<evidence type="ECO:0000259" key="2">
    <source>
        <dbReference type="Pfam" id="PF20152"/>
    </source>
</evidence>
<dbReference type="PANTHER" id="PTHR40465:SF1">
    <property type="entry name" value="DUF6534 DOMAIN-CONTAINING PROTEIN"/>
    <property type="match status" value="1"/>
</dbReference>
<name>A0A9P5Z976_9AGAR</name>
<accession>A0A9P5Z976</accession>
<organism evidence="3 4">
    <name type="scientific">Pholiota conissans</name>
    <dbReference type="NCBI Taxonomy" id="109636"/>
    <lineage>
        <taxon>Eukaryota</taxon>
        <taxon>Fungi</taxon>
        <taxon>Dikarya</taxon>
        <taxon>Basidiomycota</taxon>
        <taxon>Agaricomycotina</taxon>
        <taxon>Agaricomycetes</taxon>
        <taxon>Agaricomycetidae</taxon>
        <taxon>Agaricales</taxon>
        <taxon>Agaricineae</taxon>
        <taxon>Strophariaceae</taxon>
        <taxon>Pholiota</taxon>
    </lineage>
</organism>
<dbReference type="AlphaFoldDB" id="A0A9P5Z976"/>
<sequence>MWIQFVILIINWALFGVLSIQVYLYSQAFPNDRPILKALVYGVYPLEIAQTILLTQTGWAMLVQGYGNVEAIDEVGTTFLSVSFIGGLVGLLVQLFYAWRIAIISHKKIIPIVIFFISLTSFAGAIATTVNTKRVGKFSQLLEGDESLAPKIWGGASSVCDVVIAVSMCYYLRKNKGFVTQTQALVSRLVKMTIETGVLTASVSIVSLVLYYSPGIKNFSYFLVPLSVEGKLYSTTMLAVLNSRMMTKIAPESSTWRDNELEFATFPPLHGADTLRLHLSSMATFPNSNNGTKEANAPTINIRKVSLFSPQ</sequence>
<keyword evidence="1" id="KW-1133">Transmembrane helix</keyword>
<protein>
    <recommendedName>
        <fullName evidence="2">DUF6534 domain-containing protein</fullName>
    </recommendedName>
</protein>
<feature type="transmembrane region" description="Helical" evidence="1">
    <location>
        <begin position="38"/>
        <end position="59"/>
    </location>
</feature>
<keyword evidence="1" id="KW-0812">Transmembrane</keyword>
<evidence type="ECO:0000313" key="3">
    <source>
        <dbReference type="EMBL" id="KAF9483257.1"/>
    </source>
</evidence>
<dbReference type="OrthoDB" id="2535105at2759"/>
<keyword evidence="4" id="KW-1185">Reference proteome</keyword>
<gene>
    <name evidence="3" type="ORF">BDN70DRAFT_800194</name>
</gene>
<comment type="caution">
    <text evidence="3">The sequence shown here is derived from an EMBL/GenBank/DDBJ whole genome shotgun (WGS) entry which is preliminary data.</text>
</comment>